<evidence type="ECO:0000313" key="3">
    <source>
        <dbReference type="EMBL" id="KAG8368753.1"/>
    </source>
</evidence>
<dbReference type="EMBL" id="WHWC01000015">
    <property type="protein sequence ID" value="KAG8368753.1"/>
    <property type="molecule type" value="Genomic_DNA"/>
</dbReference>
<feature type="compositionally biased region" description="Gly residues" evidence="1">
    <location>
        <begin position="50"/>
        <end position="63"/>
    </location>
</feature>
<accession>A0AAV6WPC5</accession>
<protein>
    <recommendedName>
        <fullName evidence="2">Retrotransposon gag domain-containing protein</fullName>
    </recommendedName>
</protein>
<feature type="region of interest" description="Disordered" evidence="1">
    <location>
        <begin position="44"/>
        <end position="67"/>
    </location>
</feature>
<reference evidence="3" key="1">
    <citation type="submission" date="2019-10" db="EMBL/GenBank/DDBJ databases">
        <authorList>
            <person name="Zhang R."/>
            <person name="Pan Y."/>
            <person name="Wang J."/>
            <person name="Ma R."/>
            <person name="Yu S."/>
        </authorList>
    </citation>
    <scope>NUCLEOTIDE SEQUENCE</scope>
    <source>
        <strain evidence="3">LA-IB0</strain>
        <tissue evidence="3">Leaf</tissue>
    </source>
</reference>
<evidence type="ECO:0000256" key="1">
    <source>
        <dbReference type="SAM" id="MobiDB-lite"/>
    </source>
</evidence>
<dbReference type="Pfam" id="PF03732">
    <property type="entry name" value="Retrotrans_gag"/>
    <property type="match status" value="1"/>
</dbReference>
<evidence type="ECO:0000259" key="2">
    <source>
        <dbReference type="Pfam" id="PF03732"/>
    </source>
</evidence>
<name>A0AAV6WPC5_9LAMI</name>
<proteinExistence type="predicted"/>
<comment type="caution">
    <text evidence="3">The sequence shown here is derived from an EMBL/GenBank/DDBJ whole genome shotgun (WGS) entry which is preliminary data.</text>
</comment>
<sequence length="223" mass="25563">MVETTRSNAELRKDVDALKDPMDELKTMMATVIMSQNQQNVAAARVQSGENGGDSQGLRGGSSGVQVDETPPLAKVKLASVNLEGKVLQWHQMYMKSRLTREIPNWEEYIRALNDRFEALVYEDPMSELVNLKQGCTIQQYLDKFDEIVNCLDLLDHYALSCFLGGLKSEISVNVQSVLERRIVQRNNRPATQWLVKWFNSPVEDITWEFLHDLRQRFPSFNP</sequence>
<dbReference type="InterPro" id="IPR005162">
    <property type="entry name" value="Retrotrans_gag_dom"/>
</dbReference>
<feature type="domain" description="Retrotransposon gag" evidence="2">
    <location>
        <begin position="77"/>
        <end position="168"/>
    </location>
</feature>
<dbReference type="AlphaFoldDB" id="A0AAV6WPC5"/>
<evidence type="ECO:0000313" key="4">
    <source>
        <dbReference type="Proteomes" id="UP000826271"/>
    </source>
</evidence>
<gene>
    <name evidence="3" type="ORF">BUALT_Bualt15G0078700</name>
</gene>
<dbReference type="InterPro" id="IPR016197">
    <property type="entry name" value="Chromo-like_dom_sf"/>
</dbReference>
<dbReference type="Gene3D" id="2.40.50.40">
    <property type="match status" value="1"/>
</dbReference>
<dbReference type="SUPFAM" id="SSF54160">
    <property type="entry name" value="Chromo domain-like"/>
    <property type="match status" value="1"/>
</dbReference>
<keyword evidence="4" id="KW-1185">Reference proteome</keyword>
<organism evidence="3 4">
    <name type="scientific">Buddleja alternifolia</name>
    <dbReference type="NCBI Taxonomy" id="168488"/>
    <lineage>
        <taxon>Eukaryota</taxon>
        <taxon>Viridiplantae</taxon>
        <taxon>Streptophyta</taxon>
        <taxon>Embryophyta</taxon>
        <taxon>Tracheophyta</taxon>
        <taxon>Spermatophyta</taxon>
        <taxon>Magnoliopsida</taxon>
        <taxon>eudicotyledons</taxon>
        <taxon>Gunneridae</taxon>
        <taxon>Pentapetalae</taxon>
        <taxon>asterids</taxon>
        <taxon>lamiids</taxon>
        <taxon>Lamiales</taxon>
        <taxon>Scrophulariaceae</taxon>
        <taxon>Buddlejeae</taxon>
        <taxon>Buddleja</taxon>
    </lineage>
</organism>
<dbReference type="Proteomes" id="UP000826271">
    <property type="component" value="Unassembled WGS sequence"/>
</dbReference>